<comment type="caution">
    <text evidence="4">The sequence shown here is derived from an EMBL/GenBank/DDBJ whole genome shotgun (WGS) entry which is preliminary data.</text>
</comment>
<evidence type="ECO:0000256" key="2">
    <source>
        <dbReference type="ARBA" id="ARBA00023157"/>
    </source>
</evidence>
<gene>
    <name evidence="4" type="ORF">HJC23_006379</name>
</gene>
<keyword evidence="5" id="KW-1185">Reference proteome</keyword>
<dbReference type="SUPFAM" id="SSF50494">
    <property type="entry name" value="Trypsin-like serine proteases"/>
    <property type="match status" value="1"/>
</dbReference>
<evidence type="ECO:0000313" key="4">
    <source>
        <dbReference type="EMBL" id="KAL3795058.1"/>
    </source>
</evidence>
<dbReference type="PANTHER" id="PTHR24276:SF91">
    <property type="entry name" value="AT26814P-RELATED"/>
    <property type="match status" value="1"/>
</dbReference>
<dbReference type="PROSITE" id="PS50240">
    <property type="entry name" value="TRYPSIN_DOM"/>
    <property type="match status" value="1"/>
</dbReference>
<dbReference type="Proteomes" id="UP001516023">
    <property type="component" value="Unassembled WGS sequence"/>
</dbReference>
<keyword evidence="1" id="KW-0843">Virulence</keyword>
<name>A0ABD3Q403_9STRA</name>
<dbReference type="InterPro" id="IPR001254">
    <property type="entry name" value="Trypsin_dom"/>
</dbReference>
<evidence type="ECO:0000313" key="5">
    <source>
        <dbReference type="Proteomes" id="UP001516023"/>
    </source>
</evidence>
<evidence type="ECO:0000256" key="1">
    <source>
        <dbReference type="ARBA" id="ARBA00023026"/>
    </source>
</evidence>
<dbReference type="AlphaFoldDB" id="A0ABD3Q403"/>
<protein>
    <recommendedName>
        <fullName evidence="3">Peptidase S1 domain-containing protein</fullName>
    </recommendedName>
</protein>
<reference evidence="4 5" key="1">
    <citation type="journal article" date="2020" name="G3 (Bethesda)">
        <title>Improved Reference Genome for Cyclotella cryptica CCMP332, a Model for Cell Wall Morphogenesis, Salinity Adaptation, and Lipid Production in Diatoms (Bacillariophyta).</title>
        <authorList>
            <person name="Roberts W.R."/>
            <person name="Downey K.M."/>
            <person name="Ruck E.C."/>
            <person name="Traller J.C."/>
            <person name="Alverson A.J."/>
        </authorList>
    </citation>
    <scope>NUCLEOTIDE SEQUENCE [LARGE SCALE GENOMIC DNA]</scope>
    <source>
        <strain evidence="4 5">CCMP332</strain>
    </source>
</reference>
<accession>A0ABD3Q403</accession>
<dbReference type="EMBL" id="JABMIG020000075">
    <property type="protein sequence ID" value="KAL3795058.1"/>
    <property type="molecule type" value="Genomic_DNA"/>
</dbReference>
<dbReference type="InterPro" id="IPR043504">
    <property type="entry name" value="Peptidase_S1_PA_chymotrypsin"/>
</dbReference>
<organism evidence="4 5">
    <name type="scientific">Cyclotella cryptica</name>
    <dbReference type="NCBI Taxonomy" id="29204"/>
    <lineage>
        <taxon>Eukaryota</taxon>
        <taxon>Sar</taxon>
        <taxon>Stramenopiles</taxon>
        <taxon>Ochrophyta</taxon>
        <taxon>Bacillariophyta</taxon>
        <taxon>Coscinodiscophyceae</taxon>
        <taxon>Thalassiosirophycidae</taxon>
        <taxon>Stephanodiscales</taxon>
        <taxon>Stephanodiscaceae</taxon>
        <taxon>Cyclotella</taxon>
    </lineage>
</organism>
<dbReference type="InterPro" id="IPR050430">
    <property type="entry name" value="Peptidase_S1"/>
</dbReference>
<sequence length="175" mass="19100">MSRYKDDEITDSMMCAHAEGKSACAGDVGGPLVLGNIEPESGLLTPVVQVGIASWGKACADDRFPNVFTRISDVADWVKDTVCERTGELCPLSKSGKNAKTKKSYEKCIKVPTFAPWPTFSPTLTAQPNTPWPTNPPTVTAQPYTQLPTFDYTPWPSTNWPTWMPTNSPESKSGK</sequence>
<dbReference type="Gene3D" id="2.40.10.10">
    <property type="entry name" value="Trypsin-like serine proteases"/>
    <property type="match status" value="1"/>
</dbReference>
<keyword evidence="2" id="KW-1015">Disulfide bond</keyword>
<proteinExistence type="predicted"/>
<dbReference type="InterPro" id="IPR009003">
    <property type="entry name" value="Peptidase_S1_PA"/>
</dbReference>
<dbReference type="Pfam" id="PF00089">
    <property type="entry name" value="Trypsin"/>
    <property type="match status" value="1"/>
</dbReference>
<feature type="domain" description="Peptidase S1" evidence="3">
    <location>
        <begin position="1"/>
        <end position="83"/>
    </location>
</feature>
<evidence type="ECO:0000259" key="3">
    <source>
        <dbReference type="PROSITE" id="PS50240"/>
    </source>
</evidence>
<dbReference type="PANTHER" id="PTHR24276">
    <property type="entry name" value="POLYSERASE-RELATED"/>
    <property type="match status" value="1"/>
</dbReference>